<name>A0A5C6Q685_9GAMM</name>
<proteinExistence type="predicted"/>
<dbReference type="OrthoDB" id="6385903at2"/>
<dbReference type="Proteomes" id="UP000321917">
    <property type="component" value="Unassembled WGS sequence"/>
</dbReference>
<gene>
    <name evidence="1" type="ORF">ESZ26_00750</name>
    <name evidence="2" type="ORF">ESZ27_15065</name>
</gene>
<dbReference type="EMBL" id="VOLR01000001">
    <property type="protein sequence ID" value="TWX62961.1"/>
    <property type="molecule type" value="Genomic_DNA"/>
</dbReference>
<dbReference type="Proteomes" id="UP000321525">
    <property type="component" value="Unassembled WGS sequence"/>
</dbReference>
<organism evidence="2 4">
    <name type="scientific">Colwellia hornerae</name>
    <dbReference type="NCBI Taxonomy" id="89402"/>
    <lineage>
        <taxon>Bacteria</taxon>
        <taxon>Pseudomonadati</taxon>
        <taxon>Pseudomonadota</taxon>
        <taxon>Gammaproteobacteria</taxon>
        <taxon>Alteromonadales</taxon>
        <taxon>Colwelliaceae</taxon>
        <taxon>Colwellia</taxon>
    </lineage>
</organism>
<dbReference type="EMBL" id="VOLQ01000034">
    <property type="protein sequence ID" value="TWX64211.1"/>
    <property type="molecule type" value="Genomic_DNA"/>
</dbReference>
<evidence type="ECO:0000313" key="4">
    <source>
        <dbReference type="Proteomes" id="UP000321917"/>
    </source>
</evidence>
<accession>A0A5C6Q685</accession>
<sequence>MPRFVQVDDWIFEIKTVRALRVDEYGKPYTAIANLTVNGDNAYIDGLLTRENEKFNRKDYEAFHQFCQQMKVKQAHFDRFKNNKLIAERVDVKPIKVVAAAVKQTTILKLVR</sequence>
<evidence type="ECO:0000313" key="1">
    <source>
        <dbReference type="EMBL" id="TWX62961.1"/>
    </source>
</evidence>
<comment type="caution">
    <text evidence="2">The sequence shown here is derived from an EMBL/GenBank/DDBJ whole genome shotgun (WGS) entry which is preliminary data.</text>
</comment>
<reference evidence="2 4" key="1">
    <citation type="submission" date="2019-07" db="EMBL/GenBank/DDBJ databases">
        <title>Genomes of sea-ice associated Colwellia species.</title>
        <authorList>
            <person name="Bowman J.P."/>
        </authorList>
    </citation>
    <scope>NUCLEOTIDE SEQUENCE [LARGE SCALE GENOMIC DNA]</scope>
    <source>
        <strain evidence="1 3">ACAM 607</strain>
        <strain evidence="2 4">IC036</strain>
    </source>
</reference>
<dbReference type="AlphaFoldDB" id="A0A5C6Q685"/>
<keyword evidence="3" id="KW-1185">Reference proteome</keyword>
<protein>
    <submittedName>
        <fullName evidence="2">Uncharacterized protein</fullName>
    </submittedName>
</protein>
<evidence type="ECO:0000313" key="2">
    <source>
        <dbReference type="EMBL" id="TWX64211.1"/>
    </source>
</evidence>
<evidence type="ECO:0000313" key="3">
    <source>
        <dbReference type="Proteomes" id="UP000321525"/>
    </source>
</evidence>